<organism evidence="2 3">
    <name type="scientific">Rhizobium subbaraonis</name>
    <dbReference type="NCBI Taxonomy" id="908946"/>
    <lineage>
        <taxon>Bacteria</taxon>
        <taxon>Pseudomonadati</taxon>
        <taxon>Pseudomonadota</taxon>
        <taxon>Alphaproteobacteria</taxon>
        <taxon>Hyphomicrobiales</taxon>
        <taxon>Rhizobiaceae</taxon>
        <taxon>Rhizobium/Agrobacterium group</taxon>
        <taxon>Rhizobium</taxon>
    </lineage>
</organism>
<gene>
    <name evidence="2" type="ORF">SAMN05892877_101447</name>
</gene>
<evidence type="ECO:0000313" key="3">
    <source>
        <dbReference type="Proteomes" id="UP000219167"/>
    </source>
</evidence>
<dbReference type="AlphaFoldDB" id="A0A285U0Y4"/>
<proteinExistence type="predicted"/>
<evidence type="ECO:0000256" key="1">
    <source>
        <dbReference type="SAM" id="SignalP"/>
    </source>
</evidence>
<dbReference type="EMBL" id="OBQD01000001">
    <property type="protein sequence ID" value="SOC35620.1"/>
    <property type="molecule type" value="Genomic_DNA"/>
</dbReference>
<sequence length="122" mass="13129">MRSLLLTLSAGALSASIATAAEPMIFHTANFGGDTVVSLGLIGYRLSNQAEYDYDVLISLSQKHFKSGDVYSDPGRHRAFVRCSDPAKVSVRGVDYAVSTSLARGTDWKSDLWVAVCRPSVS</sequence>
<keyword evidence="1" id="KW-0732">Signal</keyword>
<dbReference type="OrthoDB" id="8093650at2"/>
<feature type="chain" id="PRO_5012222329" evidence="1">
    <location>
        <begin position="21"/>
        <end position="122"/>
    </location>
</feature>
<feature type="signal peptide" evidence="1">
    <location>
        <begin position="1"/>
        <end position="20"/>
    </location>
</feature>
<accession>A0A285U0Y4</accession>
<keyword evidence="3" id="KW-1185">Reference proteome</keyword>
<dbReference type="RefSeq" id="WP_097135978.1">
    <property type="nucleotide sequence ID" value="NZ_OBQD01000001.1"/>
</dbReference>
<reference evidence="2 3" key="1">
    <citation type="submission" date="2017-08" db="EMBL/GenBank/DDBJ databases">
        <authorList>
            <person name="de Groot N.N."/>
        </authorList>
    </citation>
    <scope>NUCLEOTIDE SEQUENCE [LARGE SCALE GENOMIC DNA]</scope>
    <source>
        <strain evidence="2 3">JC85</strain>
    </source>
</reference>
<dbReference type="Proteomes" id="UP000219167">
    <property type="component" value="Unassembled WGS sequence"/>
</dbReference>
<name>A0A285U0Y4_9HYPH</name>
<evidence type="ECO:0000313" key="2">
    <source>
        <dbReference type="EMBL" id="SOC35620.1"/>
    </source>
</evidence>
<protein>
    <submittedName>
        <fullName evidence="2">Uncharacterized protein</fullName>
    </submittedName>
</protein>